<dbReference type="GO" id="GO:0003924">
    <property type="term" value="F:GTPase activity"/>
    <property type="evidence" value="ECO:0007669"/>
    <property type="project" value="InterPro"/>
</dbReference>
<dbReference type="InterPro" id="IPR003130">
    <property type="entry name" value="GED"/>
</dbReference>
<dbReference type="Gene3D" id="1.20.120.1240">
    <property type="entry name" value="Dynamin, middle domain"/>
    <property type="match status" value="1"/>
</dbReference>
<name>M0ZN83_SOLTU</name>
<dbReference type="ExpressionAtlas" id="M0ZN83">
    <property type="expression patterns" value="baseline"/>
</dbReference>
<dbReference type="Gramene" id="PGSC0003DMT400004318">
    <property type="protein sequence ID" value="PGSC0003DMT400004318"/>
    <property type="gene ID" value="PGSC0003DMG400001714"/>
</dbReference>
<dbReference type="InterPro" id="IPR020850">
    <property type="entry name" value="GED_dom"/>
</dbReference>
<dbReference type="PROSITE" id="PS51388">
    <property type="entry name" value="GED"/>
    <property type="match status" value="1"/>
</dbReference>
<organism evidence="2 3">
    <name type="scientific">Solanum tuberosum</name>
    <name type="common">Potato</name>
    <dbReference type="NCBI Taxonomy" id="4113"/>
    <lineage>
        <taxon>Eukaryota</taxon>
        <taxon>Viridiplantae</taxon>
        <taxon>Streptophyta</taxon>
        <taxon>Embryophyta</taxon>
        <taxon>Tracheophyta</taxon>
        <taxon>Spermatophyta</taxon>
        <taxon>Magnoliopsida</taxon>
        <taxon>eudicotyledons</taxon>
        <taxon>Gunneridae</taxon>
        <taxon>Pentapetalae</taxon>
        <taxon>asterids</taxon>
        <taxon>lamiids</taxon>
        <taxon>Solanales</taxon>
        <taxon>Solanaceae</taxon>
        <taxon>Solanoideae</taxon>
        <taxon>Solaneae</taxon>
        <taxon>Solanum</taxon>
    </lineage>
</organism>
<protein>
    <submittedName>
        <fullName evidence="2">Dynamin</fullName>
    </submittedName>
</protein>
<keyword evidence="3" id="KW-1185">Reference proteome</keyword>
<evidence type="ECO:0000313" key="3">
    <source>
        <dbReference type="Proteomes" id="UP000011115"/>
    </source>
</evidence>
<dbReference type="SMART" id="SM00302">
    <property type="entry name" value="GED"/>
    <property type="match status" value="1"/>
</dbReference>
<dbReference type="Proteomes" id="UP000011115">
    <property type="component" value="Unassembled WGS sequence"/>
</dbReference>
<reference evidence="2" key="2">
    <citation type="submission" date="2015-06" db="UniProtKB">
        <authorList>
            <consortium name="EnsemblPlants"/>
        </authorList>
    </citation>
    <scope>IDENTIFICATION</scope>
    <source>
        <strain evidence="2">DM1-3 516 R44</strain>
    </source>
</reference>
<accession>M0ZN83</accession>
<dbReference type="Pfam" id="PF02212">
    <property type="entry name" value="GED"/>
    <property type="match status" value="1"/>
</dbReference>
<dbReference type="AlphaFoldDB" id="M0ZN83"/>
<dbReference type="EnsemblPlants" id="PGSC0003DMT400004318">
    <property type="protein sequence ID" value="PGSC0003DMT400004318"/>
    <property type="gene ID" value="PGSC0003DMG400001714"/>
</dbReference>
<feature type="domain" description="GED" evidence="1">
    <location>
        <begin position="40"/>
        <end position="95"/>
    </location>
</feature>
<sequence>MESSYLTVDFFRKLPQEMETPKGGKPEAAAAVDRYGEGHFRRIGSNVSSYVNMVSDTLRNTLPKAVVYCQVKEAKQSLLNYFYTQIGKKEVLSQC</sequence>
<evidence type="ECO:0000259" key="1">
    <source>
        <dbReference type="PROSITE" id="PS51388"/>
    </source>
</evidence>
<reference evidence="3" key="1">
    <citation type="journal article" date="2011" name="Nature">
        <title>Genome sequence and analysis of the tuber crop potato.</title>
        <authorList>
            <consortium name="The Potato Genome Sequencing Consortium"/>
        </authorList>
    </citation>
    <scope>NUCLEOTIDE SEQUENCE [LARGE SCALE GENOMIC DNA]</scope>
    <source>
        <strain evidence="3">cv. DM1-3 516 R44</strain>
    </source>
</reference>
<dbReference type="HOGENOM" id="CLU_155484_0_0_1"/>
<gene>
    <name evidence="2" type="primary">LOC102584195</name>
</gene>
<dbReference type="GO" id="GO:0005525">
    <property type="term" value="F:GTP binding"/>
    <property type="evidence" value="ECO:0007669"/>
    <property type="project" value="InterPro"/>
</dbReference>
<proteinExistence type="predicted"/>
<evidence type="ECO:0000313" key="2">
    <source>
        <dbReference type="EnsemblPlants" id="PGSC0003DMT400004318"/>
    </source>
</evidence>
<dbReference type="OrthoDB" id="5061070at2759"/>